<feature type="region of interest" description="Disordered" evidence="1">
    <location>
        <begin position="78"/>
        <end position="98"/>
    </location>
</feature>
<proteinExistence type="predicted"/>
<dbReference type="AlphaFoldDB" id="A0A7K0GND2"/>
<gene>
    <name evidence="2" type="ORF">GKD59_21680</name>
</gene>
<dbReference type="Proteomes" id="UP000463337">
    <property type="component" value="Unassembled WGS sequence"/>
</dbReference>
<comment type="caution">
    <text evidence="2">The sequence shown here is derived from an EMBL/GenBank/DDBJ whole genome shotgun (WGS) entry which is preliminary data.</text>
</comment>
<evidence type="ECO:0000256" key="1">
    <source>
        <dbReference type="SAM" id="MobiDB-lite"/>
    </source>
</evidence>
<name>A0A7K0GND2_PARDI</name>
<sequence>MRPLGEIIEAARSGERPDYDELRYAVCAMDTLMTFDQIAFSRLAEAEMAGKRAILSNSAKFQHEERFNRIKRALGVDPKSYLGESNDPDNPDYQERRKASQRFVGKILSRVS</sequence>
<evidence type="ECO:0000313" key="3">
    <source>
        <dbReference type="Proteomes" id="UP000463337"/>
    </source>
</evidence>
<dbReference type="EMBL" id="WKLT01000035">
    <property type="protein sequence ID" value="MRY60463.1"/>
    <property type="molecule type" value="Genomic_DNA"/>
</dbReference>
<accession>A0A7K0GND2</accession>
<reference evidence="2 3" key="1">
    <citation type="journal article" date="2019" name="Nat. Med.">
        <title>A library of human gut bacterial isolates paired with longitudinal multiomics data enables mechanistic microbiome research.</title>
        <authorList>
            <person name="Poyet M."/>
            <person name="Groussin M."/>
            <person name="Gibbons S.M."/>
            <person name="Avila-Pacheco J."/>
            <person name="Jiang X."/>
            <person name="Kearney S.M."/>
            <person name="Perrotta A.R."/>
            <person name="Berdy B."/>
            <person name="Zhao S."/>
            <person name="Lieberman T.D."/>
            <person name="Swanson P.K."/>
            <person name="Smith M."/>
            <person name="Roesemann S."/>
            <person name="Alexander J.E."/>
            <person name="Rich S.A."/>
            <person name="Livny J."/>
            <person name="Vlamakis H."/>
            <person name="Clish C."/>
            <person name="Bullock K."/>
            <person name="Deik A."/>
            <person name="Scott J."/>
            <person name="Pierce K.A."/>
            <person name="Xavier R.J."/>
            <person name="Alm E.J."/>
        </authorList>
    </citation>
    <scope>NUCLEOTIDE SEQUENCE [LARGE SCALE GENOMIC DNA]</scope>
    <source>
        <strain evidence="2 3">BIOML-A41</strain>
    </source>
</reference>
<evidence type="ECO:0000313" key="2">
    <source>
        <dbReference type="EMBL" id="MRY60463.1"/>
    </source>
</evidence>
<organism evidence="2 3">
    <name type="scientific">Parabacteroides distasonis</name>
    <dbReference type="NCBI Taxonomy" id="823"/>
    <lineage>
        <taxon>Bacteria</taxon>
        <taxon>Pseudomonadati</taxon>
        <taxon>Bacteroidota</taxon>
        <taxon>Bacteroidia</taxon>
        <taxon>Bacteroidales</taxon>
        <taxon>Tannerellaceae</taxon>
        <taxon>Parabacteroides</taxon>
    </lineage>
</organism>
<protein>
    <submittedName>
        <fullName evidence="2">Uncharacterized protein</fullName>
    </submittedName>
</protein>